<feature type="domain" description="VanZ-like" evidence="3">
    <location>
        <begin position="12"/>
        <end position="130"/>
    </location>
</feature>
<evidence type="ECO:0000259" key="3">
    <source>
        <dbReference type="Pfam" id="PF04892"/>
    </source>
</evidence>
<name>A0ABT8J3E5_9MICO</name>
<evidence type="ECO:0000256" key="1">
    <source>
        <dbReference type="SAM" id="MobiDB-lite"/>
    </source>
</evidence>
<dbReference type="PANTHER" id="PTHR28008:SF1">
    <property type="entry name" value="DOMAIN PROTEIN, PUTATIVE (AFU_ORTHOLOGUE AFUA_3G10980)-RELATED"/>
    <property type="match status" value="1"/>
</dbReference>
<accession>A0ABT8J3E5</accession>
<feature type="transmembrane region" description="Helical" evidence="2">
    <location>
        <begin position="54"/>
        <end position="75"/>
    </location>
</feature>
<feature type="transmembrane region" description="Helical" evidence="2">
    <location>
        <begin position="82"/>
        <end position="101"/>
    </location>
</feature>
<keyword evidence="2" id="KW-0812">Transmembrane</keyword>
<dbReference type="Proteomes" id="UP001174210">
    <property type="component" value="Unassembled WGS sequence"/>
</dbReference>
<organism evidence="4 5">
    <name type="scientific">Leifsonia virtsii</name>
    <dbReference type="NCBI Taxonomy" id="3035915"/>
    <lineage>
        <taxon>Bacteria</taxon>
        <taxon>Bacillati</taxon>
        <taxon>Actinomycetota</taxon>
        <taxon>Actinomycetes</taxon>
        <taxon>Micrococcales</taxon>
        <taxon>Microbacteriaceae</taxon>
        <taxon>Leifsonia</taxon>
    </lineage>
</organism>
<keyword evidence="2" id="KW-0472">Membrane</keyword>
<dbReference type="RefSeq" id="WP_301220859.1">
    <property type="nucleotide sequence ID" value="NZ_JAROCB010000009.1"/>
</dbReference>
<feature type="compositionally biased region" description="Basic residues" evidence="1">
    <location>
        <begin position="138"/>
        <end position="147"/>
    </location>
</feature>
<protein>
    <submittedName>
        <fullName evidence="4">VanZ family protein</fullName>
    </submittedName>
</protein>
<feature type="transmembrane region" description="Helical" evidence="2">
    <location>
        <begin position="113"/>
        <end position="133"/>
    </location>
</feature>
<dbReference type="Pfam" id="PF04892">
    <property type="entry name" value="VanZ"/>
    <property type="match status" value="1"/>
</dbReference>
<feature type="region of interest" description="Disordered" evidence="1">
    <location>
        <begin position="138"/>
        <end position="159"/>
    </location>
</feature>
<comment type="caution">
    <text evidence="4">The sequence shown here is derived from an EMBL/GenBank/DDBJ whole genome shotgun (WGS) entry which is preliminary data.</text>
</comment>
<dbReference type="InterPro" id="IPR006976">
    <property type="entry name" value="VanZ-like"/>
</dbReference>
<evidence type="ECO:0000313" key="5">
    <source>
        <dbReference type="Proteomes" id="UP001174210"/>
    </source>
</evidence>
<feature type="compositionally biased region" description="Low complexity" evidence="1">
    <location>
        <begin position="150"/>
        <end position="159"/>
    </location>
</feature>
<keyword evidence="2" id="KW-1133">Transmembrane helix</keyword>
<dbReference type="EMBL" id="JAROCB010000009">
    <property type="protein sequence ID" value="MDN4599580.1"/>
    <property type="molecule type" value="Genomic_DNA"/>
</dbReference>
<keyword evidence="5" id="KW-1185">Reference proteome</keyword>
<proteinExistence type="predicted"/>
<reference evidence="4" key="1">
    <citation type="submission" date="2023-03" db="EMBL/GenBank/DDBJ databases">
        <title>MT1 and MT2 Draft Genomes of Novel Species.</title>
        <authorList>
            <person name="Venkateswaran K."/>
        </authorList>
    </citation>
    <scope>NUCLEOTIDE SEQUENCE</scope>
    <source>
        <strain evidence="4">F6_8S_P_1A</strain>
    </source>
</reference>
<evidence type="ECO:0000256" key="2">
    <source>
        <dbReference type="SAM" id="Phobius"/>
    </source>
</evidence>
<gene>
    <name evidence="4" type="ORF">P5G59_20700</name>
</gene>
<evidence type="ECO:0000313" key="4">
    <source>
        <dbReference type="EMBL" id="MDN4599580.1"/>
    </source>
</evidence>
<dbReference type="PANTHER" id="PTHR28008">
    <property type="entry name" value="DOMAIN PROTEIN, PUTATIVE (AFU_ORTHOLOGUE AFUA_3G10980)-RELATED"/>
    <property type="match status" value="1"/>
</dbReference>
<sequence length="159" mass="17117">MRRRPVLSVLTAVYLAAVAYITLNPVPGDPAGNPLLRSLLRTVSALPGLGWVDYAVAEFGANILLFVPMGLLFTLLLGAWRWWLAVTIGVASTLGIEFVQLFLPARFTDVRDLLANTLGTLVGVGVALLVTAWRRRAGRPPRPRRGGRGAPSRRPPVAG</sequence>